<accession>A0A9P8XSS3</accession>
<comment type="caution">
    <text evidence="1">The sequence shown here is derived from an EMBL/GenBank/DDBJ whole genome shotgun (WGS) entry which is preliminary data.</text>
</comment>
<sequence length="84" mass="9220">MEARHLPARSHLVSLSAVSSRDVLGSRDLLINTNHHGPVIEKLATSKSAVLKELHVVIAIHLAIVWVKIDELRPANGEQSLTKM</sequence>
<keyword evidence="2" id="KW-1185">Reference proteome</keyword>
<dbReference type="GeneID" id="70185523"/>
<proteinExistence type="predicted"/>
<dbReference type="EMBL" id="JAGTJQ010000015">
    <property type="protein sequence ID" value="KAH7012305.1"/>
    <property type="molecule type" value="Genomic_DNA"/>
</dbReference>
<gene>
    <name evidence="1" type="ORF">B0I36DRAFT_340887</name>
</gene>
<dbReference type="Proteomes" id="UP000756346">
    <property type="component" value="Unassembled WGS sequence"/>
</dbReference>
<evidence type="ECO:0000313" key="2">
    <source>
        <dbReference type="Proteomes" id="UP000756346"/>
    </source>
</evidence>
<organism evidence="1 2">
    <name type="scientific">Microdochium trichocladiopsis</name>
    <dbReference type="NCBI Taxonomy" id="1682393"/>
    <lineage>
        <taxon>Eukaryota</taxon>
        <taxon>Fungi</taxon>
        <taxon>Dikarya</taxon>
        <taxon>Ascomycota</taxon>
        <taxon>Pezizomycotina</taxon>
        <taxon>Sordariomycetes</taxon>
        <taxon>Xylariomycetidae</taxon>
        <taxon>Xylariales</taxon>
        <taxon>Microdochiaceae</taxon>
        <taxon>Microdochium</taxon>
    </lineage>
</organism>
<feature type="non-terminal residue" evidence="1">
    <location>
        <position position="84"/>
    </location>
</feature>
<dbReference type="RefSeq" id="XP_046004681.1">
    <property type="nucleotide sequence ID" value="XM_046155977.1"/>
</dbReference>
<protein>
    <submittedName>
        <fullName evidence="1">Uncharacterized protein</fullName>
    </submittedName>
</protein>
<reference evidence="1" key="1">
    <citation type="journal article" date="2021" name="Nat. Commun.">
        <title>Genetic determinants of endophytism in the Arabidopsis root mycobiome.</title>
        <authorList>
            <person name="Mesny F."/>
            <person name="Miyauchi S."/>
            <person name="Thiergart T."/>
            <person name="Pickel B."/>
            <person name="Atanasova L."/>
            <person name="Karlsson M."/>
            <person name="Huettel B."/>
            <person name="Barry K.W."/>
            <person name="Haridas S."/>
            <person name="Chen C."/>
            <person name="Bauer D."/>
            <person name="Andreopoulos W."/>
            <person name="Pangilinan J."/>
            <person name="LaButti K."/>
            <person name="Riley R."/>
            <person name="Lipzen A."/>
            <person name="Clum A."/>
            <person name="Drula E."/>
            <person name="Henrissat B."/>
            <person name="Kohler A."/>
            <person name="Grigoriev I.V."/>
            <person name="Martin F.M."/>
            <person name="Hacquard S."/>
        </authorList>
    </citation>
    <scope>NUCLEOTIDE SEQUENCE</scope>
    <source>
        <strain evidence="1">MPI-CAGE-CH-0230</strain>
    </source>
</reference>
<name>A0A9P8XSS3_9PEZI</name>
<dbReference type="AlphaFoldDB" id="A0A9P8XSS3"/>
<evidence type="ECO:0000313" key="1">
    <source>
        <dbReference type="EMBL" id="KAH7012305.1"/>
    </source>
</evidence>